<evidence type="ECO:0000256" key="8">
    <source>
        <dbReference type="ARBA" id="ARBA00023128"/>
    </source>
</evidence>
<feature type="domain" description="SAM-dependent MTase RsmB/NOP-type" evidence="12">
    <location>
        <begin position="179"/>
        <end position="476"/>
    </location>
</feature>
<keyword evidence="8" id="KW-0496">Mitochondrion</keyword>
<evidence type="ECO:0000313" key="13">
    <source>
        <dbReference type="Proteomes" id="UP000695000"/>
    </source>
</evidence>
<dbReference type="PROSITE" id="PS51686">
    <property type="entry name" value="SAM_MT_RSMB_NOP"/>
    <property type="match status" value="1"/>
</dbReference>
<evidence type="ECO:0000256" key="5">
    <source>
        <dbReference type="ARBA" id="ARBA00022691"/>
    </source>
</evidence>
<keyword evidence="3 11" id="KW-0489">Methyltransferase</keyword>
<dbReference type="PANTHER" id="PTHR22808:SF3">
    <property type="entry name" value="5-METHYLCYTOSINE RRNA METHYLTRANSFERASE NSUN4"/>
    <property type="match status" value="1"/>
</dbReference>
<dbReference type="GeneID" id="108558504"/>
<comment type="similarity">
    <text evidence="11">Belongs to the class I-like SAM-binding methyltransferase superfamily. RsmB/NOP family.</text>
</comment>
<keyword evidence="4 11" id="KW-0808">Transferase</keyword>
<keyword evidence="2" id="KW-0698">rRNA processing</keyword>
<evidence type="ECO:0000256" key="1">
    <source>
        <dbReference type="ARBA" id="ARBA00004173"/>
    </source>
</evidence>
<keyword evidence="13" id="KW-1185">Reference proteome</keyword>
<proteinExistence type="inferred from homology"/>
<evidence type="ECO:0000256" key="3">
    <source>
        <dbReference type="ARBA" id="ARBA00022603"/>
    </source>
</evidence>
<dbReference type="PRINTS" id="PR02008">
    <property type="entry name" value="RCMTFAMILY"/>
</dbReference>
<comment type="catalytic activity">
    <reaction evidence="10">
        <text>a cytidine in rRNA + S-adenosyl-L-methionine = a 5-methylcytidine in rRNA + S-adenosyl-L-homocysteine + H(+)</text>
        <dbReference type="Rhea" id="RHEA:61484"/>
        <dbReference type="Rhea" id="RHEA-COMP:15836"/>
        <dbReference type="Rhea" id="RHEA-COMP:15837"/>
        <dbReference type="ChEBI" id="CHEBI:15378"/>
        <dbReference type="ChEBI" id="CHEBI:57856"/>
        <dbReference type="ChEBI" id="CHEBI:59789"/>
        <dbReference type="ChEBI" id="CHEBI:74483"/>
        <dbReference type="ChEBI" id="CHEBI:82748"/>
    </reaction>
</comment>
<evidence type="ECO:0000256" key="6">
    <source>
        <dbReference type="ARBA" id="ARBA00022884"/>
    </source>
</evidence>
<feature type="binding site" evidence="11">
    <location>
        <position position="294"/>
    </location>
    <ligand>
        <name>S-adenosyl-L-methionine</name>
        <dbReference type="ChEBI" id="CHEBI:59789"/>
    </ligand>
</feature>
<name>A0ABM1M8L6_NICVS</name>
<protein>
    <recommendedName>
        <fullName evidence="9">NOL1/NOP2/Sun domain family member 4</fullName>
    </recommendedName>
</protein>
<feature type="binding site" evidence="11">
    <location>
        <begin position="271"/>
        <end position="277"/>
    </location>
    <ligand>
        <name>S-adenosyl-L-methionine</name>
        <dbReference type="ChEBI" id="CHEBI:59789"/>
    </ligand>
</feature>
<dbReference type="RefSeq" id="XP_017770916.1">
    <property type="nucleotide sequence ID" value="XM_017915427.1"/>
</dbReference>
<reference evidence="14" key="1">
    <citation type="submission" date="2025-08" db="UniProtKB">
        <authorList>
            <consortium name="RefSeq"/>
        </authorList>
    </citation>
    <scope>IDENTIFICATION</scope>
    <source>
        <tissue evidence="14">Whole Larva</tissue>
    </source>
</reference>
<dbReference type="InterPro" id="IPR001678">
    <property type="entry name" value="MeTrfase_RsmB-F_NOP2_dom"/>
</dbReference>
<feature type="binding site" evidence="11">
    <location>
        <position position="346"/>
    </location>
    <ligand>
        <name>S-adenosyl-L-methionine</name>
        <dbReference type="ChEBI" id="CHEBI:59789"/>
    </ligand>
</feature>
<evidence type="ECO:0000259" key="12">
    <source>
        <dbReference type="PROSITE" id="PS51686"/>
    </source>
</evidence>
<dbReference type="Proteomes" id="UP000695000">
    <property type="component" value="Unplaced"/>
</dbReference>
<dbReference type="SUPFAM" id="SSF53335">
    <property type="entry name" value="S-adenosyl-L-methionine-dependent methyltransferases"/>
    <property type="match status" value="1"/>
</dbReference>
<dbReference type="GO" id="GO:0008168">
    <property type="term" value="F:methyltransferase activity"/>
    <property type="evidence" value="ECO:0007669"/>
    <property type="project" value="UniProtKB-KW"/>
</dbReference>
<dbReference type="Pfam" id="PF01189">
    <property type="entry name" value="Methyltr_RsmB-F"/>
    <property type="match status" value="1"/>
</dbReference>
<dbReference type="Gene3D" id="3.40.50.150">
    <property type="entry name" value="Vaccinia Virus protein VP39"/>
    <property type="match status" value="1"/>
</dbReference>
<accession>A0ABM1M8L6</accession>
<organism evidence="13 14">
    <name type="scientific">Nicrophorus vespilloides</name>
    <name type="common">Boreal carrion beetle</name>
    <dbReference type="NCBI Taxonomy" id="110193"/>
    <lineage>
        <taxon>Eukaryota</taxon>
        <taxon>Metazoa</taxon>
        <taxon>Ecdysozoa</taxon>
        <taxon>Arthropoda</taxon>
        <taxon>Hexapoda</taxon>
        <taxon>Insecta</taxon>
        <taxon>Pterygota</taxon>
        <taxon>Neoptera</taxon>
        <taxon>Endopterygota</taxon>
        <taxon>Coleoptera</taxon>
        <taxon>Polyphaga</taxon>
        <taxon>Staphyliniformia</taxon>
        <taxon>Silphidae</taxon>
        <taxon>Nicrophorinae</taxon>
        <taxon>Nicrophorus</taxon>
    </lineage>
</organism>
<dbReference type="PANTHER" id="PTHR22808">
    <property type="entry name" value="NCL1 YEAST -RELATED NOL1/NOP2/FMU SUN DOMAIN-CONTAINING"/>
    <property type="match status" value="1"/>
</dbReference>
<dbReference type="InterPro" id="IPR049560">
    <property type="entry name" value="MeTrfase_RsmB-F_NOP2_cat"/>
</dbReference>
<dbReference type="InterPro" id="IPR029063">
    <property type="entry name" value="SAM-dependent_MTases_sf"/>
</dbReference>
<evidence type="ECO:0000256" key="2">
    <source>
        <dbReference type="ARBA" id="ARBA00022552"/>
    </source>
</evidence>
<keyword evidence="7" id="KW-0809">Transit peptide</keyword>
<feature type="binding site" evidence="11">
    <location>
        <position position="330"/>
    </location>
    <ligand>
        <name>S-adenosyl-L-methionine</name>
        <dbReference type="ChEBI" id="CHEBI:59789"/>
    </ligand>
</feature>
<gene>
    <name evidence="14" type="primary">LOC108558504</name>
</gene>
<comment type="subcellular location">
    <subcellularLocation>
        <location evidence="1">Mitochondrion</location>
    </subcellularLocation>
</comment>
<evidence type="ECO:0000313" key="14">
    <source>
        <dbReference type="RefSeq" id="XP_017770916.1"/>
    </source>
</evidence>
<feature type="active site" description="Nucleophile" evidence="11">
    <location>
        <position position="401"/>
    </location>
</feature>
<evidence type="ECO:0000256" key="4">
    <source>
        <dbReference type="ARBA" id="ARBA00022679"/>
    </source>
</evidence>
<dbReference type="GO" id="GO:0032259">
    <property type="term" value="P:methylation"/>
    <property type="evidence" value="ECO:0007669"/>
    <property type="project" value="UniProtKB-KW"/>
</dbReference>
<evidence type="ECO:0000256" key="11">
    <source>
        <dbReference type="PROSITE-ProRule" id="PRU01023"/>
    </source>
</evidence>
<evidence type="ECO:0000256" key="9">
    <source>
        <dbReference type="ARBA" id="ARBA00042050"/>
    </source>
</evidence>
<dbReference type="Gene3D" id="6.20.240.40">
    <property type="match status" value="1"/>
</dbReference>
<keyword evidence="5 11" id="KW-0949">S-adenosyl-L-methionine</keyword>
<keyword evidence="6 11" id="KW-0694">RNA-binding</keyword>
<evidence type="ECO:0000256" key="10">
    <source>
        <dbReference type="ARBA" id="ARBA00049302"/>
    </source>
</evidence>
<sequence>MFKSAVVIRVFNRNYSKFRAKYKETNTPSAKKKLATYKALEHFDDFYKQVYGSKWQLIRSGLLCKQKYIAVVNNYSDTEEICAGLEARGAINVSKIFKATAMTLKDDNVKVERQKSLDKIYEMDKEQPDVVEKEDKPQKAERNFSLQKSLDEAEIDTSRIINASNSLSLGGLHEFIPATKIKGREDFILESDHFRYYSKSSEFPLKIEREYKLEFPENLHVYCYEEENLTEFPHPKSGSTGVLNYYLMDGASLLPVLALDLKPGVRMLDVCSAPGGKSLIALQTLYPDAIVCNDSSISRTNRIKNVFKQYLFDFDEKWIKTGKIRISCADARYMGMGEEYDRVLVDVPCTTDRHSVNEDDNNIFKADRIKERLKLPELQSEILFNALQMVSVGGTVVYSTCSLSPIQNDGVVHMALKRLWEETKIEMVVKDMTMALRQVKHVYKMASPRLMKFGHQVVPNSMQNFGPSYFCKLQRIK</sequence>
<dbReference type="InterPro" id="IPR023267">
    <property type="entry name" value="RCMT"/>
</dbReference>
<evidence type="ECO:0000256" key="7">
    <source>
        <dbReference type="ARBA" id="ARBA00022946"/>
    </source>
</evidence>